<keyword evidence="4 8" id="KW-0028">Amino-acid biosynthesis</keyword>
<feature type="binding site" evidence="8">
    <location>
        <position position="360"/>
    </location>
    <ligand>
        <name>phosphoenolpyruvate</name>
        <dbReference type="ChEBI" id="CHEBI:58702"/>
    </ligand>
</feature>
<feature type="binding site" evidence="8">
    <location>
        <position position="39"/>
    </location>
    <ligand>
        <name>3-phosphoshikimate</name>
        <dbReference type="ChEBI" id="CHEBI:145989"/>
    </ligand>
</feature>
<feature type="active site" description="Proton acceptor" evidence="8">
    <location>
        <position position="329"/>
    </location>
</feature>
<feature type="binding site" evidence="8">
    <location>
        <position position="356"/>
    </location>
    <ligand>
        <name>3-phosphoshikimate</name>
        <dbReference type="ChEBI" id="CHEBI:145989"/>
    </ligand>
</feature>
<dbReference type="GO" id="GO:0009073">
    <property type="term" value="P:aromatic amino acid family biosynthetic process"/>
    <property type="evidence" value="ECO:0007669"/>
    <property type="project" value="UniProtKB-KW"/>
</dbReference>
<dbReference type="FunFam" id="3.65.10.10:FF:000005">
    <property type="entry name" value="3-phosphoshikimate 1-carboxyvinyltransferase"/>
    <property type="match status" value="1"/>
</dbReference>
<dbReference type="Gene3D" id="3.65.10.10">
    <property type="entry name" value="Enolpyruvate transferase domain"/>
    <property type="match status" value="2"/>
</dbReference>
<keyword evidence="11" id="KW-1185">Reference proteome</keyword>
<evidence type="ECO:0000256" key="8">
    <source>
        <dbReference type="HAMAP-Rule" id="MF_00210"/>
    </source>
</evidence>
<reference evidence="11" key="1">
    <citation type="journal article" date="2018" name="Front. Microbiol.">
        <title>Genome-Based Analysis Reveals the Taxonomy and Diversity of the Family Idiomarinaceae.</title>
        <authorList>
            <person name="Liu Y."/>
            <person name="Lai Q."/>
            <person name="Shao Z."/>
        </authorList>
    </citation>
    <scope>NUCLEOTIDE SEQUENCE [LARGE SCALE GENOMIC DNA]</scope>
    <source>
        <strain evidence="11">BH195</strain>
    </source>
</reference>
<comment type="similarity">
    <text evidence="2 8">Belongs to the EPSP synthase family.</text>
</comment>
<dbReference type="EMBL" id="PIPW01000001">
    <property type="protein sequence ID" value="RUO54552.1"/>
    <property type="molecule type" value="Genomic_DNA"/>
</dbReference>
<evidence type="ECO:0000313" key="10">
    <source>
        <dbReference type="EMBL" id="RUO54552.1"/>
    </source>
</evidence>
<dbReference type="FunFam" id="3.65.10.10:FF:000003">
    <property type="entry name" value="3-phosphoshikimate 1-carboxyvinyltransferase"/>
    <property type="match status" value="1"/>
</dbReference>
<dbReference type="PROSITE" id="PS00104">
    <property type="entry name" value="EPSP_SYNTHASE_1"/>
    <property type="match status" value="1"/>
</dbReference>
<organism evidence="10 11">
    <name type="scientific">Pseudidiomarina halophila</name>
    <dbReference type="NCBI Taxonomy" id="1449799"/>
    <lineage>
        <taxon>Bacteria</taxon>
        <taxon>Pseudomonadati</taxon>
        <taxon>Pseudomonadota</taxon>
        <taxon>Gammaproteobacteria</taxon>
        <taxon>Alteromonadales</taxon>
        <taxon>Idiomarinaceae</taxon>
        <taxon>Pseudidiomarina</taxon>
    </lineage>
</organism>
<comment type="catalytic activity">
    <reaction evidence="7">
        <text>3-phosphoshikimate + phosphoenolpyruvate = 5-O-(1-carboxyvinyl)-3-phosphoshikimate + phosphate</text>
        <dbReference type="Rhea" id="RHEA:21256"/>
        <dbReference type="ChEBI" id="CHEBI:43474"/>
        <dbReference type="ChEBI" id="CHEBI:57701"/>
        <dbReference type="ChEBI" id="CHEBI:58702"/>
        <dbReference type="ChEBI" id="CHEBI:145989"/>
        <dbReference type="EC" id="2.5.1.19"/>
    </reaction>
    <physiologicalReaction direction="left-to-right" evidence="7">
        <dbReference type="Rhea" id="RHEA:21257"/>
    </physiologicalReaction>
</comment>
<sequence length="440" mass="47334">MKLSSAPCVSYWANPRVAKTLTLKGLTSCRGTVDLPGSKSIANRALLMAALCGGVTELRHMLRSDDTQRMLEALRALGVTIEELNATTVRVTGCGGAWPLQPDELYLGNAGTAMRPLTAVLAATSAAPVCLTGDARMQQRPIADLVAALLEGGAAVEYQKQQGFPPLQINKPLQGGTIHVDGSASSQYISALLMALPLVSAPSHLILTGEVVSWPYIELTLAMLRDFGIKIEQHERQAFTISGGQRYSSPTTYWIEGDASAASYWLGAGVLGGGPLRIEGVGRKSIQGDIGFVDYLRKMGASATLHDEYIEVNGGELIGIDADLNAIPDAAMTFATLALFAKGRTAIRNVANWRIKETDRLHAMATELRKTGARVEEGHDYLIIDPPAQIKHAQIATYDDHRLAMCFSLLGFSEAGVTIEDPECCAKTYPNYFSELQRIT</sequence>
<evidence type="ECO:0000256" key="5">
    <source>
        <dbReference type="ARBA" id="ARBA00022679"/>
    </source>
</evidence>
<keyword evidence="6 8" id="KW-0057">Aromatic amino acid biosynthesis</keyword>
<feature type="binding site" evidence="8">
    <location>
        <position position="186"/>
    </location>
    <ligand>
        <name>3-phosphoshikimate</name>
        <dbReference type="ChEBI" id="CHEBI:145989"/>
    </ligand>
</feature>
<dbReference type="UniPathway" id="UPA00053">
    <property type="reaction ID" value="UER00089"/>
</dbReference>
<dbReference type="InterPro" id="IPR023193">
    <property type="entry name" value="EPSP_synthase_CS"/>
</dbReference>
<evidence type="ECO:0000256" key="7">
    <source>
        <dbReference type="ARBA" id="ARBA00044633"/>
    </source>
</evidence>
<feature type="binding site" evidence="8">
    <location>
        <position position="111"/>
    </location>
    <ligand>
        <name>phosphoenolpyruvate</name>
        <dbReference type="ChEBI" id="CHEBI:58702"/>
    </ligand>
</feature>
<dbReference type="InterPro" id="IPR006264">
    <property type="entry name" value="EPSP_synthase"/>
</dbReference>
<feature type="binding site" evidence="8">
    <location>
        <position position="40"/>
    </location>
    <ligand>
        <name>3-phosphoshikimate</name>
        <dbReference type="ChEBI" id="CHEBI:145989"/>
    </ligand>
</feature>
<comment type="function">
    <text evidence="8">Catalyzes the transfer of the enolpyruvyl moiety of phosphoenolpyruvate (PEP) to the 5-hydroxyl of shikimate-3-phosphate (S3P) to produce enolpyruvyl shikimate-3-phosphate and inorganic phosphate.</text>
</comment>
<keyword evidence="5 8" id="KW-0808">Transferase</keyword>
<name>A0A432Y0T2_9GAMM</name>
<evidence type="ECO:0000313" key="11">
    <source>
        <dbReference type="Proteomes" id="UP000287198"/>
    </source>
</evidence>
<dbReference type="PIRSF" id="PIRSF000505">
    <property type="entry name" value="EPSPS"/>
    <property type="match status" value="1"/>
</dbReference>
<dbReference type="InterPro" id="IPR013792">
    <property type="entry name" value="RNA3'P_cycl/enolpyr_Trfase_a/b"/>
</dbReference>
<feature type="binding site" evidence="8">
    <location>
        <position position="185"/>
    </location>
    <ligand>
        <name>3-phosphoshikimate</name>
        <dbReference type="ChEBI" id="CHEBI:145989"/>
    </ligand>
</feature>
<comment type="caution">
    <text evidence="10">The sequence shown here is derived from an EMBL/GenBank/DDBJ whole genome shotgun (WGS) entry which is preliminary data.</text>
</comment>
<dbReference type="PANTHER" id="PTHR21090:SF5">
    <property type="entry name" value="PENTAFUNCTIONAL AROM POLYPEPTIDE"/>
    <property type="match status" value="1"/>
</dbReference>
<dbReference type="EC" id="2.5.1.19" evidence="8"/>
<feature type="binding site" evidence="8">
    <location>
        <position position="39"/>
    </location>
    <ligand>
        <name>phosphoenolpyruvate</name>
        <dbReference type="ChEBI" id="CHEBI:58702"/>
    </ligand>
</feature>
<dbReference type="GO" id="GO:0003866">
    <property type="term" value="F:3-phosphoshikimate 1-carboxyvinyltransferase activity"/>
    <property type="evidence" value="ECO:0007669"/>
    <property type="project" value="UniProtKB-UniRule"/>
</dbReference>
<proteinExistence type="inferred from homology"/>
<feature type="binding site" evidence="8">
    <location>
        <position position="44"/>
    </location>
    <ligand>
        <name>3-phosphoshikimate</name>
        <dbReference type="ChEBI" id="CHEBI:145989"/>
    </ligand>
</feature>
<feature type="binding site" evidence="8">
    <location>
        <position position="402"/>
    </location>
    <ligand>
        <name>phosphoenolpyruvate</name>
        <dbReference type="ChEBI" id="CHEBI:58702"/>
    </ligand>
</feature>
<evidence type="ECO:0000256" key="4">
    <source>
        <dbReference type="ARBA" id="ARBA00022605"/>
    </source>
</evidence>
<evidence type="ECO:0000256" key="3">
    <source>
        <dbReference type="ARBA" id="ARBA00022490"/>
    </source>
</evidence>
<evidence type="ECO:0000259" key="9">
    <source>
        <dbReference type="Pfam" id="PF00275"/>
    </source>
</evidence>
<feature type="binding site" evidence="8">
    <location>
        <position position="352"/>
    </location>
    <ligand>
        <name>3-phosphoshikimate</name>
        <dbReference type="ChEBI" id="CHEBI:145989"/>
    </ligand>
</feature>
<dbReference type="PANTHER" id="PTHR21090">
    <property type="entry name" value="AROM/DEHYDROQUINATE SYNTHASE"/>
    <property type="match status" value="1"/>
</dbReference>
<comment type="subunit">
    <text evidence="8">Monomer.</text>
</comment>
<dbReference type="NCBIfam" id="TIGR01356">
    <property type="entry name" value="aroA"/>
    <property type="match status" value="1"/>
</dbReference>
<keyword evidence="3 8" id="KW-0963">Cytoplasm</keyword>
<dbReference type="CDD" id="cd01556">
    <property type="entry name" value="EPSP_synthase"/>
    <property type="match status" value="1"/>
</dbReference>
<dbReference type="AlphaFoldDB" id="A0A432Y0T2"/>
<gene>
    <name evidence="8 10" type="primary">aroA</name>
    <name evidence="10" type="ORF">CWI69_03850</name>
</gene>
<dbReference type="Pfam" id="PF00275">
    <property type="entry name" value="EPSP_synthase"/>
    <property type="match status" value="1"/>
</dbReference>
<dbReference type="InterPro" id="IPR001986">
    <property type="entry name" value="Enolpyruvate_Tfrase_dom"/>
</dbReference>
<evidence type="ECO:0000256" key="1">
    <source>
        <dbReference type="ARBA" id="ARBA00004811"/>
    </source>
</evidence>
<dbReference type="HAMAP" id="MF_00210">
    <property type="entry name" value="EPSP_synth"/>
    <property type="match status" value="1"/>
</dbReference>
<feature type="binding site" evidence="8">
    <location>
        <position position="187"/>
    </location>
    <ligand>
        <name>3-phosphoshikimate</name>
        <dbReference type="ChEBI" id="CHEBI:145989"/>
    </ligand>
</feature>
<feature type="binding site" evidence="8">
    <location>
        <position position="187"/>
    </location>
    <ligand>
        <name>phosphoenolpyruvate</name>
        <dbReference type="ChEBI" id="CHEBI:58702"/>
    </ligand>
</feature>
<accession>A0A432Y0T2</accession>
<dbReference type="GO" id="GO:0008652">
    <property type="term" value="P:amino acid biosynthetic process"/>
    <property type="evidence" value="ECO:0007669"/>
    <property type="project" value="UniProtKB-KW"/>
</dbReference>
<dbReference type="SUPFAM" id="SSF55205">
    <property type="entry name" value="EPT/RTPC-like"/>
    <property type="match status" value="1"/>
</dbReference>
<comment type="pathway">
    <text evidence="1 8">Metabolic intermediate biosynthesis; chorismate biosynthesis; chorismate from D-erythrose 4-phosphate and phosphoenolpyruvate: step 6/7.</text>
</comment>
<evidence type="ECO:0000256" key="2">
    <source>
        <dbReference type="ARBA" id="ARBA00009948"/>
    </source>
</evidence>
<feature type="binding site" evidence="8">
    <location>
        <position position="140"/>
    </location>
    <ligand>
        <name>phosphoenolpyruvate</name>
        <dbReference type="ChEBI" id="CHEBI:58702"/>
    </ligand>
</feature>
<dbReference type="OrthoDB" id="9809920at2"/>
<feature type="binding site" evidence="8">
    <location>
        <position position="427"/>
    </location>
    <ligand>
        <name>phosphoenolpyruvate</name>
        <dbReference type="ChEBI" id="CHEBI:58702"/>
    </ligand>
</feature>
<dbReference type="InterPro" id="IPR036968">
    <property type="entry name" value="Enolpyruvate_Tfrase_sf"/>
</dbReference>
<dbReference type="Proteomes" id="UP000287198">
    <property type="component" value="Unassembled WGS sequence"/>
</dbReference>
<feature type="domain" description="Enolpyruvate transferase" evidence="9">
    <location>
        <begin position="27"/>
        <end position="436"/>
    </location>
</feature>
<comment type="subcellular location">
    <subcellularLocation>
        <location evidence="8">Cytoplasm</location>
    </subcellularLocation>
</comment>
<feature type="binding site" evidence="8">
    <location>
        <position position="329"/>
    </location>
    <ligand>
        <name>3-phosphoshikimate</name>
        <dbReference type="ChEBI" id="CHEBI:145989"/>
    </ligand>
</feature>
<evidence type="ECO:0000256" key="6">
    <source>
        <dbReference type="ARBA" id="ARBA00023141"/>
    </source>
</evidence>
<dbReference type="GO" id="GO:0005737">
    <property type="term" value="C:cytoplasm"/>
    <property type="evidence" value="ECO:0007669"/>
    <property type="project" value="UniProtKB-SubCell"/>
</dbReference>
<feature type="binding site" evidence="8">
    <location>
        <position position="213"/>
    </location>
    <ligand>
        <name>3-phosphoshikimate</name>
        <dbReference type="ChEBI" id="CHEBI:145989"/>
    </ligand>
</feature>
<dbReference type="GO" id="GO:0009423">
    <property type="term" value="P:chorismate biosynthetic process"/>
    <property type="evidence" value="ECO:0007669"/>
    <property type="project" value="UniProtKB-UniRule"/>
</dbReference>
<protein>
    <recommendedName>
        <fullName evidence="8">3-phosphoshikimate 1-carboxyvinyltransferase</fullName>
        <ecNumber evidence="8">2.5.1.19</ecNumber>
    </recommendedName>
    <alternativeName>
        <fullName evidence="8">5-enolpyruvylshikimate-3-phosphate synthase</fullName>
        <shortName evidence="8">EPSP synthase</shortName>
        <shortName evidence="8">EPSPS</shortName>
    </alternativeName>
</protein>